<organism evidence="12">
    <name type="scientific">Halichondria panicea</name>
    <name type="common">Breadcrumb sponge</name>
    <dbReference type="NCBI Taxonomy" id="6063"/>
    <lineage>
        <taxon>Eukaryota</taxon>
        <taxon>Metazoa</taxon>
        <taxon>Porifera</taxon>
        <taxon>Demospongiae</taxon>
        <taxon>Heteroscleromorpha</taxon>
        <taxon>Suberitida</taxon>
        <taxon>Halichondriidae</taxon>
        <taxon>Halichondria</taxon>
        <taxon>Halichondria (Halichondria)</taxon>
    </lineage>
</organism>
<comment type="subcellular location">
    <subcellularLocation>
        <location evidence="1">Membrane</location>
        <topology evidence="1">Multi-pass membrane protein</topology>
    </subcellularLocation>
</comment>
<dbReference type="GO" id="GO:0016324">
    <property type="term" value="C:apical plasma membrane"/>
    <property type="evidence" value="ECO:0007669"/>
    <property type="project" value="UniProtKB-ARBA"/>
</dbReference>
<dbReference type="InterPro" id="IPR003593">
    <property type="entry name" value="AAA+_ATPase"/>
</dbReference>
<feature type="transmembrane region" description="Helical" evidence="10">
    <location>
        <begin position="510"/>
        <end position="531"/>
    </location>
</feature>
<dbReference type="GO" id="GO:0015562">
    <property type="term" value="F:efflux transmembrane transporter activity"/>
    <property type="evidence" value="ECO:0007669"/>
    <property type="project" value="UniProtKB-ARBA"/>
</dbReference>
<feature type="domain" description="ABC transporter" evidence="11">
    <location>
        <begin position="49"/>
        <end position="294"/>
    </location>
</feature>
<dbReference type="InterPro" id="IPR013525">
    <property type="entry name" value="ABC2_TM"/>
</dbReference>
<comment type="similarity">
    <text evidence="2">Belongs to the ABC transporter superfamily. ABCG family. Eye pigment precursor importer (TC 3.A.1.204) subfamily.</text>
</comment>
<evidence type="ECO:0000256" key="3">
    <source>
        <dbReference type="ARBA" id="ARBA00022448"/>
    </source>
</evidence>
<dbReference type="InterPro" id="IPR003439">
    <property type="entry name" value="ABC_transporter-like_ATP-bd"/>
</dbReference>
<reference evidence="12" key="2">
    <citation type="journal article" date="2020" name="PLoS ONE">
        <title>Iron metabolic pathways in the processes of sponge plasticity.</title>
        <authorList>
            <person name="Finoshin A.D."/>
            <person name="Adameyko K.I."/>
            <person name="Mikhailov K.V."/>
            <person name="Kravchuk O.I."/>
            <person name="Georgiev A.A."/>
            <person name="Gornostaev N.G."/>
            <person name="Kosevich I.A."/>
            <person name="Mikhailov V.S."/>
            <person name="Gazizova G.R."/>
            <person name="Shagimardanova E.I."/>
            <person name="Gusev O.A."/>
            <person name="Lyupina Y.V."/>
        </authorList>
    </citation>
    <scope>NUCLEOTIDE SEQUENCE</scope>
</reference>
<proteinExistence type="evidence at transcript level"/>
<dbReference type="FunFam" id="3.40.50.300:FF:000622">
    <property type="entry name" value="ATP-binding cassette sub-family G member 2"/>
    <property type="match status" value="1"/>
</dbReference>
<feature type="transmembrane region" description="Helical" evidence="10">
    <location>
        <begin position="543"/>
        <end position="562"/>
    </location>
</feature>
<keyword evidence="6 12" id="KW-0067">ATP-binding</keyword>
<dbReference type="GO" id="GO:0005524">
    <property type="term" value="F:ATP binding"/>
    <property type="evidence" value="ECO:0007669"/>
    <property type="project" value="UniProtKB-KW"/>
</dbReference>
<feature type="region of interest" description="Disordered" evidence="9">
    <location>
        <begin position="1"/>
        <end position="23"/>
    </location>
</feature>
<dbReference type="InterPro" id="IPR027417">
    <property type="entry name" value="P-loop_NTPase"/>
</dbReference>
<dbReference type="SUPFAM" id="SSF52540">
    <property type="entry name" value="P-loop containing nucleoside triphosphate hydrolases"/>
    <property type="match status" value="1"/>
</dbReference>
<keyword evidence="3" id="KW-0813">Transport</keyword>
<dbReference type="Pfam" id="PF01061">
    <property type="entry name" value="ABC2_membrane"/>
    <property type="match status" value="1"/>
</dbReference>
<evidence type="ECO:0000259" key="11">
    <source>
        <dbReference type="PROSITE" id="PS50893"/>
    </source>
</evidence>
<keyword evidence="4 10" id="KW-0812">Transmembrane</keyword>
<dbReference type="EMBL" id="MN103209">
    <property type="protein sequence ID" value="QIA61839.1"/>
    <property type="molecule type" value="mRNA"/>
</dbReference>
<feature type="transmembrane region" description="Helical" evidence="10">
    <location>
        <begin position="393"/>
        <end position="413"/>
    </location>
</feature>
<dbReference type="PROSITE" id="PS50893">
    <property type="entry name" value="ABC_TRANSPORTER_2"/>
    <property type="match status" value="1"/>
</dbReference>
<dbReference type="GO" id="GO:0140359">
    <property type="term" value="F:ABC-type transporter activity"/>
    <property type="evidence" value="ECO:0007669"/>
    <property type="project" value="InterPro"/>
</dbReference>
<feature type="transmembrane region" description="Helical" evidence="10">
    <location>
        <begin position="474"/>
        <end position="498"/>
    </location>
</feature>
<evidence type="ECO:0000256" key="7">
    <source>
        <dbReference type="ARBA" id="ARBA00022989"/>
    </source>
</evidence>
<evidence type="ECO:0000256" key="4">
    <source>
        <dbReference type="ARBA" id="ARBA00022692"/>
    </source>
</evidence>
<evidence type="ECO:0000256" key="9">
    <source>
        <dbReference type="SAM" id="MobiDB-lite"/>
    </source>
</evidence>
<evidence type="ECO:0000256" key="1">
    <source>
        <dbReference type="ARBA" id="ARBA00004141"/>
    </source>
</evidence>
<dbReference type="Pfam" id="PF00005">
    <property type="entry name" value="ABC_tran"/>
    <property type="match status" value="1"/>
</dbReference>
<reference evidence="12" key="1">
    <citation type="submission" date="2019-06" db="EMBL/GenBank/DDBJ databases">
        <authorList>
            <person name="Adameyko K."/>
            <person name="Finoshin A."/>
            <person name="Mikhailov K."/>
            <person name="Kravchuk O."/>
            <person name="Gusev O."/>
            <person name="Shagimardanova E."/>
            <person name="Lyupina Y."/>
        </authorList>
    </citation>
    <scope>NUCLEOTIDE SEQUENCE</scope>
</reference>
<feature type="transmembrane region" description="Helical" evidence="10">
    <location>
        <begin position="631"/>
        <end position="654"/>
    </location>
</feature>
<dbReference type="GO" id="GO:0016887">
    <property type="term" value="F:ATP hydrolysis activity"/>
    <property type="evidence" value="ECO:0007669"/>
    <property type="project" value="InterPro"/>
</dbReference>
<dbReference type="PANTHER" id="PTHR48041:SF116">
    <property type="entry name" value="PROTEIN BROWN"/>
    <property type="match status" value="1"/>
</dbReference>
<name>A0A6C0SMT1_HALPA</name>
<evidence type="ECO:0000256" key="5">
    <source>
        <dbReference type="ARBA" id="ARBA00022741"/>
    </source>
</evidence>
<keyword evidence="8 10" id="KW-0472">Membrane</keyword>
<keyword evidence="7 10" id="KW-1133">Transmembrane helix</keyword>
<feature type="transmembrane region" description="Helical" evidence="10">
    <location>
        <begin position="366"/>
        <end position="386"/>
    </location>
</feature>
<dbReference type="Gene3D" id="3.40.50.300">
    <property type="entry name" value="P-loop containing nucleotide triphosphate hydrolases"/>
    <property type="match status" value="1"/>
</dbReference>
<evidence type="ECO:0000256" key="8">
    <source>
        <dbReference type="ARBA" id="ARBA00023136"/>
    </source>
</evidence>
<dbReference type="SMART" id="SM00382">
    <property type="entry name" value="AAA"/>
    <property type="match status" value="1"/>
</dbReference>
<dbReference type="GO" id="GO:0008514">
    <property type="term" value="F:organic anion transmembrane transporter activity"/>
    <property type="evidence" value="ECO:0007669"/>
    <property type="project" value="UniProtKB-ARBA"/>
</dbReference>
<accession>A0A6C0SMT1</accession>
<protein>
    <submittedName>
        <fullName evidence="12">ATP-binding cassette sub-family G member 2</fullName>
    </submittedName>
</protein>
<dbReference type="InterPro" id="IPR050352">
    <property type="entry name" value="ABCG_transporters"/>
</dbReference>
<dbReference type="InterPro" id="IPR043926">
    <property type="entry name" value="ABCG_dom"/>
</dbReference>
<feature type="transmembrane region" description="Helical" evidence="10">
    <location>
        <begin position="433"/>
        <end position="453"/>
    </location>
</feature>
<dbReference type="PANTHER" id="PTHR48041">
    <property type="entry name" value="ABC TRANSPORTER G FAMILY MEMBER 28"/>
    <property type="match status" value="1"/>
</dbReference>
<evidence type="ECO:0000256" key="6">
    <source>
        <dbReference type="ARBA" id="ARBA00022840"/>
    </source>
</evidence>
<evidence type="ECO:0000256" key="2">
    <source>
        <dbReference type="ARBA" id="ARBA00005814"/>
    </source>
</evidence>
<sequence length="661" mass="73042">MSDLEKSPLRSTSPPPYGTTDVEPEVAYHSQGEHITVKEDIFKDDFVGVSFHDIVYVVNTGCCGTKPTEILHSVSGVLPCGVNAIMGPTGSGKTTLLDILAGRKAKANVGGYVLVNGRPQPSNFRCKSGYVVQDDIVMGTLSVKENLMFSAALRLPSSTSWAQRKERVATVIQELGLERCANTKIGTEFFRGVSGGERKRTNIGMELIIEPQVLFLDEPTTGLDAYTAVSVVQLLKRLSEKGDRVIIMSIHQPRYSIFKLFDGLTLLSQGDMVYHGPAQSSLDYFSSIGYVCEERNNPADYFLDVLTKAEKSNVITESDDTDNSTGVTEANNLVNTYQESQQCVEVSEQLQTLADNSHTRRGVRSGGTYATGFLWQLMVVTIRSLLNLLRNPMISFFQVLTMVIFALIVGLIYLRLDEKDVNVRTVVTDRIGAFFFIVMNQVFGNLSAVDVFIKQKALFIHENSSGFYRVSAFYFSKVFVDLIPMRIIPSFTFSVIAYFMIGFQVSAAKFFYFALVICLTSIAAASIAFAISALVRVTGLANLFIAMLFVFQMLFGGLFISLDSLPVWLQWIKYLSLFRYSVEALAHNEIVGQCYCSNNATAAIIEACSGPLCVNGSEFLSGIGYETAPEWLWIDVGGLAAIALVFLLLTYFNLRMLKKSK</sequence>
<evidence type="ECO:0000313" key="12">
    <source>
        <dbReference type="EMBL" id="QIA61839.1"/>
    </source>
</evidence>
<dbReference type="AlphaFoldDB" id="A0A6C0SMT1"/>
<keyword evidence="5" id="KW-0547">Nucleotide-binding</keyword>
<evidence type="ECO:0000256" key="10">
    <source>
        <dbReference type="SAM" id="Phobius"/>
    </source>
</evidence>
<dbReference type="Pfam" id="PF19055">
    <property type="entry name" value="ABC2_membrane_7"/>
    <property type="match status" value="1"/>
</dbReference>
<dbReference type="CDD" id="cd03213">
    <property type="entry name" value="ABCG_EPDR"/>
    <property type="match status" value="1"/>
</dbReference>